<keyword evidence="7" id="KW-0732">Signal</keyword>
<dbReference type="GO" id="GO:0004180">
    <property type="term" value="F:carboxypeptidase activity"/>
    <property type="evidence" value="ECO:0007669"/>
    <property type="project" value="UniProtKB-KW"/>
</dbReference>
<evidence type="ECO:0000313" key="15">
    <source>
        <dbReference type="EMBL" id="UOF89891.1"/>
    </source>
</evidence>
<evidence type="ECO:0000259" key="14">
    <source>
        <dbReference type="SMART" id="SM00936"/>
    </source>
</evidence>
<dbReference type="InterPro" id="IPR018044">
    <property type="entry name" value="Peptidase_S11"/>
</dbReference>
<evidence type="ECO:0000256" key="8">
    <source>
        <dbReference type="ARBA" id="ARBA00022801"/>
    </source>
</evidence>
<protein>
    <recommendedName>
        <fullName evidence="4">serine-type D-Ala-D-Ala carboxypeptidase</fullName>
        <ecNumber evidence="4">3.4.16.4</ecNumber>
    </recommendedName>
</protein>
<dbReference type="SMART" id="SM00936">
    <property type="entry name" value="PBP5_C"/>
    <property type="match status" value="1"/>
</dbReference>
<evidence type="ECO:0000256" key="11">
    <source>
        <dbReference type="ARBA" id="ARBA00023316"/>
    </source>
</evidence>
<keyword evidence="11" id="KW-0961">Cell wall biogenesis/degradation</keyword>
<evidence type="ECO:0000256" key="9">
    <source>
        <dbReference type="ARBA" id="ARBA00022960"/>
    </source>
</evidence>
<evidence type="ECO:0000256" key="1">
    <source>
        <dbReference type="ARBA" id="ARBA00003217"/>
    </source>
</evidence>
<comment type="catalytic activity">
    <reaction evidence="12">
        <text>Preferential cleavage: (Ac)2-L-Lys-D-Ala-|-D-Ala. Also transpeptidation of peptidyl-alanyl moieties that are N-acyl substituents of D-alanine.</text>
        <dbReference type="EC" id="3.4.16.4"/>
    </reaction>
</comment>
<dbReference type="Gene3D" id="3.40.710.10">
    <property type="entry name" value="DD-peptidase/beta-lactamase superfamily"/>
    <property type="match status" value="1"/>
</dbReference>
<dbReference type="EMBL" id="CP089291">
    <property type="protein sequence ID" value="UOF89891.1"/>
    <property type="molecule type" value="Genomic_DNA"/>
</dbReference>
<dbReference type="SUPFAM" id="SSF69189">
    <property type="entry name" value="Penicillin-binding protein associated domain"/>
    <property type="match status" value="1"/>
</dbReference>
<keyword evidence="10" id="KW-0573">Peptidoglycan synthesis</keyword>
<proteinExistence type="inferred from homology"/>
<sequence length="389" mass="43234">MARIRLRMFFSFFVILAMFSMYLPQVNASEVSLAKQSQAAVLMDVATGTVLFEKESHKHLPIASVTKIMTMLLVMEAVDTGKIKLSDKIRTSEHAASMGGSQIYLEPGEEMTLNDMLKGIAIGSANDACVAVAERIAGTEEAFVAMMNKKVQELGMKDTHFANTNGLPANDHYSSAYDIAIMSRALLQHEKITHWTSVYSDYLRKDSEKPLWLVNTNKLVKFYPGMDGLKTGFTAEAKYCLAATAKRDQFRVVAVVLGAPTSPIRNQQITQLMDFAFSQYHSQLIYKANQVVEKVKISKGKQDSIELVAEKPLGVLMKKGEQLTGIQKQVVVTVQKAPVHKGQVIGYITIAKDGKELGRVNLLANQEIEKANLWDMVKRTFRGVVFFGR</sequence>
<organism evidence="15 16">
    <name type="scientific">Fodinisporobacter ferrooxydans</name>
    <dbReference type="NCBI Taxonomy" id="2901836"/>
    <lineage>
        <taxon>Bacteria</taxon>
        <taxon>Bacillati</taxon>
        <taxon>Bacillota</taxon>
        <taxon>Bacilli</taxon>
        <taxon>Bacillales</taxon>
        <taxon>Alicyclobacillaceae</taxon>
        <taxon>Fodinisporobacter</taxon>
    </lineage>
</organism>
<feature type="domain" description="Peptidase S11 D-Ala-D-Ala carboxypeptidase A C-terminal" evidence="14">
    <location>
        <begin position="280"/>
        <end position="370"/>
    </location>
</feature>
<dbReference type="Proteomes" id="UP000830167">
    <property type="component" value="Chromosome"/>
</dbReference>
<comment type="function">
    <text evidence="1">Removes C-terminal D-alanyl residues from sugar-peptide cell wall precursors.</text>
</comment>
<dbReference type="EC" id="3.4.16.4" evidence="4"/>
<accession>A0ABY4CH96</accession>
<keyword evidence="8" id="KW-0378">Hydrolase</keyword>
<evidence type="ECO:0000256" key="13">
    <source>
        <dbReference type="RuleBase" id="RU004016"/>
    </source>
</evidence>
<dbReference type="RefSeq" id="WP_347436586.1">
    <property type="nucleotide sequence ID" value="NZ_CP089291.1"/>
</dbReference>
<comment type="similarity">
    <text evidence="3 13">Belongs to the peptidase S11 family.</text>
</comment>
<evidence type="ECO:0000256" key="3">
    <source>
        <dbReference type="ARBA" id="ARBA00007164"/>
    </source>
</evidence>
<keyword evidence="6" id="KW-0645">Protease</keyword>
<evidence type="ECO:0000256" key="12">
    <source>
        <dbReference type="ARBA" id="ARBA00034000"/>
    </source>
</evidence>
<gene>
    <name evidence="15" type="ORF">LSG31_18770</name>
</gene>
<comment type="pathway">
    <text evidence="2">Cell wall biogenesis; peptidoglycan biosynthesis.</text>
</comment>
<dbReference type="Pfam" id="PF07943">
    <property type="entry name" value="PBP5_C"/>
    <property type="match status" value="1"/>
</dbReference>
<dbReference type="InterPro" id="IPR012907">
    <property type="entry name" value="Peptidase_S11_C"/>
</dbReference>
<dbReference type="InterPro" id="IPR012338">
    <property type="entry name" value="Beta-lactam/transpept-like"/>
</dbReference>
<reference evidence="15" key="1">
    <citation type="submission" date="2021-12" db="EMBL/GenBank/DDBJ databases">
        <title>Alicyclobacillaceae gen. nov., sp. nov., isolated from chalcocite enrichment system.</title>
        <authorList>
            <person name="Jiang Z."/>
        </authorList>
    </citation>
    <scope>NUCLEOTIDE SEQUENCE</scope>
    <source>
        <strain evidence="15">MYW30-H2</strain>
    </source>
</reference>
<dbReference type="InterPro" id="IPR001967">
    <property type="entry name" value="Peptidase_S11_N"/>
</dbReference>
<keyword evidence="9" id="KW-0133">Cell shape</keyword>
<dbReference type="InterPro" id="IPR037167">
    <property type="entry name" value="Peptidase_S11_C_sf"/>
</dbReference>
<evidence type="ECO:0000256" key="7">
    <source>
        <dbReference type="ARBA" id="ARBA00022729"/>
    </source>
</evidence>
<dbReference type="PANTHER" id="PTHR21581">
    <property type="entry name" value="D-ALANYL-D-ALANINE CARBOXYPEPTIDASE"/>
    <property type="match status" value="1"/>
</dbReference>
<evidence type="ECO:0000313" key="16">
    <source>
        <dbReference type="Proteomes" id="UP000830167"/>
    </source>
</evidence>
<evidence type="ECO:0000256" key="10">
    <source>
        <dbReference type="ARBA" id="ARBA00022984"/>
    </source>
</evidence>
<dbReference type="Gene3D" id="2.60.410.10">
    <property type="entry name" value="D-Ala-D-Ala carboxypeptidase, C-terminal domain"/>
    <property type="match status" value="1"/>
</dbReference>
<name>A0ABY4CH96_9BACL</name>
<evidence type="ECO:0000256" key="4">
    <source>
        <dbReference type="ARBA" id="ARBA00012448"/>
    </source>
</evidence>
<dbReference type="PANTHER" id="PTHR21581:SF6">
    <property type="entry name" value="TRAFFICKING PROTEIN PARTICLE COMPLEX SUBUNIT 12"/>
    <property type="match status" value="1"/>
</dbReference>
<dbReference type="PRINTS" id="PR00725">
    <property type="entry name" value="DADACBPTASE1"/>
</dbReference>
<evidence type="ECO:0000256" key="6">
    <source>
        <dbReference type="ARBA" id="ARBA00022670"/>
    </source>
</evidence>
<keyword evidence="5 15" id="KW-0121">Carboxypeptidase</keyword>
<dbReference type="SUPFAM" id="SSF56601">
    <property type="entry name" value="beta-lactamase/transpeptidase-like"/>
    <property type="match status" value="1"/>
</dbReference>
<evidence type="ECO:0000256" key="2">
    <source>
        <dbReference type="ARBA" id="ARBA00004752"/>
    </source>
</evidence>
<keyword evidence="16" id="KW-1185">Reference proteome</keyword>
<dbReference type="InterPro" id="IPR015956">
    <property type="entry name" value="Peniciliin-bd_prot_C_sf"/>
</dbReference>
<evidence type="ECO:0000256" key="5">
    <source>
        <dbReference type="ARBA" id="ARBA00022645"/>
    </source>
</evidence>
<dbReference type="Pfam" id="PF00768">
    <property type="entry name" value="Peptidase_S11"/>
    <property type="match status" value="1"/>
</dbReference>